<feature type="active site" evidence="6">
    <location>
        <position position="69"/>
    </location>
</feature>
<comment type="similarity">
    <text evidence="5">Belongs to the peptidase C1 family.</text>
</comment>
<evidence type="ECO:0000313" key="7">
    <source>
        <dbReference type="EMBL" id="QBP18252.1"/>
    </source>
</evidence>
<evidence type="ECO:0000256" key="1">
    <source>
        <dbReference type="ARBA" id="ARBA00004496"/>
    </source>
</evidence>
<keyword evidence="2 5" id="KW-0645">Protease</keyword>
<evidence type="ECO:0000256" key="2">
    <source>
        <dbReference type="ARBA" id="ARBA00022670"/>
    </source>
</evidence>
<proteinExistence type="inferred from homology"/>
<organism evidence="7 8">
    <name type="scientific">Acetilactobacillus jinshanensis</name>
    <dbReference type="NCBI Taxonomy" id="1720083"/>
    <lineage>
        <taxon>Bacteria</taxon>
        <taxon>Bacillati</taxon>
        <taxon>Bacillota</taxon>
        <taxon>Bacilli</taxon>
        <taxon>Lactobacillales</taxon>
        <taxon>Lactobacillaceae</taxon>
        <taxon>Acetilactobacillus</taxon>
    </lineage>
</organism>
<sequence>MYQLNAKDIDDFNNDLKKQPEHDVISHAIQNNGLLKTAEDPQEVSKLQPTFSVEIPTGKVSNQKMSGRCWLFSFLNELKQHVAKRIGVKDFQLSQKYEFFWDKIERANIFYGRIIDTAKKPLRDRMVTSIMASAGDEGGIWAKDVAIVEKYGIIPQSIYPDNVVTNNTMRFGRVLAMKLRRDAIRLRQMVQNGDTKEELVDTQRHMLSEDYRIVAYCFGVPPKKFDFEYKDDNGKYHIDKGLTPKKFYKKYVKIDLDQYVVALNSPDQKMNQKYVLPTDDNVVGGKKNVFLNMPMKYLKQAAIKQLKHGDPVWFGNDVITQSDRKKGLLDGKLYRYDKLFNLNLSTTKAQRLNYRMGCSSHDMALTGVDLVHGKPTRWKVQNSWGSKVGHKGYFVMSDDWMDKYVYSVAVKLQYLPKAQQAINKQKAKVLKPWDPIATFFEI</sequence>
<dbReference type="PIRSF" id="PIRSF005700">
    <property type="entry name" value="PepC"/>
    <property type="match status" value="1"/>
</dbReference>
<dbReference type="CDD" id="cd00585">
    <property type="entry name" value="Peptidase_C1B"/>
    <property type="match status" value="1"/>
</dbReference>
<dbReference type="OrthoDB" id="1111399at2"/>
<evidence type="ECO:0000256" key="6">
    <source>
        <dbReference type="PIRSR" id="PIRSR005700-1"/>
    </source>
</evidence>
<dbReference type="Gene3D" id="3.90.70.10">
    <property type="entry name" value="Cysteine proteinases"/>
    <property type="match status" value="1"/>
</dbReference>
<gene>
    <name evidence="7" type="ORF">ELX58_03680</name>
</gene>
<dbReference type="InterPro" id="IPR038765">
    <property type="entry name" value="Papain-like_cys_pep_sf"/>
</dbReference>
<feature type="active site" evidence="6">
    <location>
        <position position="382"/>
    </location>
</feature>
<evidence type="ECO:0000256" key="5">
    <source>
        <dbReference type="PIRNR" id="PIRNR005700"/>
    </source>
</evidence>
<dbReference type="GO" id="GO:0009636">
    <property type="term" value="P:response to toxic substance"/>
    <property type="evidence" value="ECO:0007669"/>
    <property type="project" value="TreeGrafter"/>
</dbReference>
<dbReference type="GO" id="GO:0005737">
    <property type="term" value="C:cytoplasm"/>
    <property type="evidence" value="ECO:0007669"/>
    <property type="project" value="UniProtKB-SubCell"/>
</dbReference>
<name>A0A4P6ZLG6_9LACO</name>
<dbReference type="GO" id="GO:0006508">
    <property type="term" value="P:proteolysis"/>
    <property type="evidence" value="ECO:0007669"/>
    <property type="project" value="UniProtKB-KW"/>
</dbReference>
<dbReference type="EMBL" id="CP034726">
    <property type="protein sequence ID" value="QBP18252.1"/>
    <property type="molecule type" value="Genomic_DNA"/>
</dbReference>
<dbReference type="PANTHER" id="PTHR10363">
    <property type="entry name" value="BLEOMYCIN HYDROLASE"/>
    <property type="match status" value="1"/>
</dbReference>
<dbReference type="PANTHER" id="PTHR10363:SF2">
    <property type="entry name" value="BLEOMYCIN HYDROLASE"/>
    <property type="match status" value="1"/>
</dbReference>
<evidence type="ECO:0000256" key="3">
    <source>
        <dbReference type="ARBA" id="ARBA00022801"/>
    </source>
</evidence>
<feature type="active site" evidence="6">
    <location>
        <position position="361"/>
    </location>
</feature>
<keyword evidence="8" id="KW-1185">Reference proteome</keyword>
<dbReference type="AlphaFoldDB" id="A0A4P6ZLG6"/>
<protein>
    <recommendedName>
        <fullName evidence="5">Aminopeptidase</fullName>
    </recommendedName>
</protein>
<dbReference type="Pfam" id="PF03051">
    <property type="entry name" value="Peptidase_C1_2"/>
    <property type="match status" value="1"/>
</dbReference>
<dbReference type="KEGG" id="lji:ELX58_03680"/>
<keyword evidence="5 7" id="KW-0031">Aminopeptidase</keyword>
<reference evidence="8" key="1">
    <citation type="submission" date="2018-12" db="EMBL/GenBank/DDBJ databases">
        <title>A new species of lactobacillus.</title>
        <authorList>
            <person name="Jian Y."/>
            <person name="Xin L."/>
            <person name="Hong Z.J."/>
            <person name="Ming L.Z."/>
            <person name="Hong X.Z."/>
        </authorList>
    </citation>
    <scope>NUCLEOTIDE SEQUENCE [LARGE SCALE GENOMIC DNA]</scope>
    <source>
        <strain evidence="8">HSLZ-75</strain>
    </source>
</reference>
<dbReference type="GO" id="GO:0070005">
    <property type="term" value="F:cysteine-type aminopeptidase activity"/>
    <property type="evidence" value="ECO:0007669"/>
    <property type="project" value="InterPro"/>
</dbReference>
<dbReference type="GO" id="GO:0043418">
    <property type="term" value="P:homocysteine catabolic process"/>
    <property type="evidence" value="ECO:0007669"/>
    <property type="project" value="TreeGrafter"/>
</dbReference>
<keyword evidence="3 5" id="KW-0378">Hydrolase</keyword>
<dbReference type="Proteomes" id="UP000294321">
    <property type="component" value="Chromosome"/>
</dbReference>
<dbReference type="RefSeq" id="WP_133441812.1">
    <property type="nucleotide sequence ID" value="NZ_CP034726.1"/>
</dbReference>
<evidence type="ECO:0000256" key="4">
    <source>
        <dbReference type="ARBA" id="ARBA00022807"/>
    </source>
</evidence>
<dbReference type="InterPro" id="IPR004134">
    <property type="entry name" value="Peptidase_C1B"/>
</dbReference>
<evidence type="ECO:0000313" key="8">
    <source>
        <dbReference type="Proteomes" id="UP000294321"/>
    </source>
</evidence>
<comment type="subcellular location">
    <subcellularLocation>
        <location evidence="1">Cytoplasm</location>
    </subcellularLocation>
</comment>
<keyword evidence="4 5" id="KW-0788">Thiol protease</keyword>
<accession>A0A4P6ZLG6</accession>
<dbReference type="SUPFAM" id="SSF54001">
    <property type="entry name" value="Cysteine proteinases"/>
    <property type="match status" value="1"/>
</dbReference>